<dbReference type="AlphaFoldDB" id="A0AAE1AUC6"/>
<name>A0AAE1AUC6_9GAST</name>
<dbReference type="EMBL" id="JAWDGP010001217">
    <property type="protein sequence ID" value="KAK3793556.1"/>
    <property type="molecule type" value="Genomic_DNA"/>
</dbReference>
<organism evidence="1 2">
    <name type="scientific">Elysia crispata</name>
    <name type="common">lettuce slug</name>
    <dbReference type="NCBI Taxonomy" id="231223"/>
    <lineage>
        <taxon>Eukaryota</taxon>
        <taxon>Metazoa</taxon>
        <taxon>Spiralia</taxon>
        <taxon>Lophotrochozoa</taxon>
        <taxon>Mollusca</taxon>
        <taxon>Gastropoda</taxon>
        <taxon>Heterobranchia</taxon>
        <taxon>Euthyneura</taxon>
        <taxon>Panpulmonata</taxon>
        <taxon>Sacoglossa</taxon>
        <taxon>Placobranchoidea</taxon>
        <taxon>Plakobranchidae</taxon>
        <taxon>Elysia</taxon>
    </lineage>
</organism>
<proteinExistence type="predicted"/>
<accession>A0AAE1AUC6</accession>
<dbReference type="Proteomes" id="UP001283361">
    <property type="component" value="Unassembled WGS sequence"/>
</dbReference>
<evidence type="ECO:0000313" key="1">
    <source>
        <dbReference type="EMBL" id="KAK3793556.1"/>
    </source>
</evidence>
<gene>
    <name evidence="1" type="ORF">RRG08_023873</name>
</gene>
<comment type="caution">
    <text evidence="1">The sequence shown here is derived from an EMBL/GenBank/DDBJ whole genome shotgun (WGS) entry which is preliminary data.</text>
</comment>
<evidence type="ECO:0000313" key="2">
    <source>
        <dbReference type="Proteomes" id="UP001283361"/>
    </source>
</evidence>
<sequence>MYDTFKVFFTRNNLGRDISEQTPVYPWAMAEYLGSLTWTEPEEATMTSQMSSDIQFCTQQSLKNMLFLVFPPYSETTILDLSTA</sequence>
<protein>
    <submittedName>
        <fullName evidence="1">Uncharacterized protein</fullName>
    </submittedName>
</protein>
<keyword evidence="2" id="KW-1185">Reference proteome</keyword>
<reference evidence="1" key="1">
    <citation type="journal article" date="2023" name="G3 (Bethesda)">
        <title>A reference genome for the long-term kleptoplast-retaining sea slug Elysia crispata morphotype clarki.</title>
        <authorList>
            <person name="Eastman K.E."/>
            <person name="Pendleton A.L."/>
            <person name="Shaikh M.A."/>
            <person name="Suttiyut T."/>
            <person name="Ogas R."/>
            <person name="Tomko P."/>
            <person name="Gavelis G."/>
            <person name="Widhalm J.R."/>
            <person name="Wisecaver J.H."/>
        </authorList>
    </citation>
    <scope>NUCLEOTIDE SEQUENCE</scope>
    <source>
        <strain evidence="1">ECLA1</strain>
    </source>
</reference>